<evidence type="ECO:0000256" key="2">
    <source>
        <dbReference type="ARBA" id="ARBA00022741"/>
    </source>
</evidence>
<sequence>MSFVEQAGILALVEGLLAYSWSAEKDPVQVPFQTMTYEEAMRDYGVDKPDTRFCMKLMDLSPVFSSTQAEFLRSALSKPAGSVQAICVPSGAKLFSAKDLEELKRTARTLFGQVGFSDFSLNDFFLIIDQVFSSSSCVCVAAYE</sequence>
<dbReference type="RefSeq" id="XP_010787227.1">
    <property type="nucleotide sequence ID" value="XM_010788925.1"/>
</dbReference>
<reference evidence="8" key="1">
    <citation type="submission" date="2025-08" db="UniProtKB">
        <authorList>
            <consortium name="RefSeq"/>
        </authorList>
    </citation>
    <scope>IDENTIFICATION</scope>
    <source>
        <tissue evidence="8">Muscle</tissue>
    </source>
</reference>
<dbReference type="Pfam" id="PF00152">
    <property type="entry name" value="tRNA-synt_2"/>
    <property type="match status" value="1"/>
</dbReference>
<keyword evidence="5" id="KW-0732">Signal</keyword>
<protein>
    <submittedName>
        <fullName evidence="8">Aspartate--tRNA ligase, mitochondrial-like</fullName>
    </submittedName>
</protein>
<evidence type="ECO:0000259" key="6">
    <source>
        <dbReference type="Pfam" id="PF00152"/>
    </source>
</evidence>
<keyword evidence="3" id="KW-0067">ATP-binding</keyword>
<keyword evidence="2" id="KW-0547">Nucleotide-binding</keyword>
<evidence type="ECO:0000256" key="1">
    <source>
        <dbReference type="ARBA" id="ARBA00022598"/>
    </source>
</evidence>
<feature type="chain" id="PRO_5026947525" evidence="5">
    <location>
        <begin position="19"/>
        <end position="144"/>
    </location>
</feature>
<keyword evidence="1" id="KW-0436">Ligase</keyword>
<organism evidence="7 8">
    <name type="scientific">Notothenia coriiceps</name>
    <name type="common">black rockcod</name>
    <dbReference type="NCBI Taxonomy" id="8208"/>
    <lineage>
        <taxon>Eukaryota</taxon>
        <taxon>Metazoa</taxon>
        <taxon>Chordata</taxon>
        <taxon>Craniata</taxon>
        <taxon>Vertebrata</taxon>
        <taxon>Euteleostomi</taxon>
        <taxon>Actinopterygii</taxon>
        <taxon>Neopterygii</taxon>
        <taxon>Teleostei</taxon>
        <taxon>Neoteleostei</taxon>
        <taxon>Acanthomorphata</taxon>
        <taxon>Eupercaria</taxon>
        <taxon>Perciformes</taxon>
        <taxon>Notothenioidei</taxon>
        <taxon>Nototheniidae</taxon>
        <taxon>Notothenia</taxon>
    </lineage>
</organism>
<dbReference type="KEGG" id="ncc:104960770"/>
<gene>
    <name evidence="8" type="primary">LOC104960770</name>
</gene>
<feature type="signal peptide" evidence="5">
    <location>
        <begin position="1"/>
        <end position="18"/>
    </location>
</feature>
<dbReference type="SUPFAM" id="SSF55261">
    <property type="entry name" value="GAD domain-like"/>
    <property type="match status" value="1"/>
</dbReference>
<dbReference type="InterPro" id="IPR004115">
    <property type="entry name" value="GAD-like_sf"/>
</dbReference>
<dbReference type="Proteomes" id="UP000504611">
    <property type="component" value="Unplaced"/>
</dbReference>
<dbReference type="Gene3D" id="3.30.1360.30">
    <property type="entry name" value="GAD-like domain"/>
    <property type="match status" value="1"/>
</dbReference>
<proteinExistence type="predicted"/>
<feature type="domain" description="Aminoacyl-tRNA synthetase class II (D/K/N)" evidence="6">
    <location>
        <begin position="1"/>
        <end position="75"/>
    </location>
</feature>
<dbReference type="GO" id="GO:0005524">
    <property type="term" value="F:ATP binding"/>
    <property type="evidence" value="ECO:0007669"/>
    <property type="project" value="UniProtKB-KW"/>
</dbReference>
<dbReference type="SUPFAM" id="SSF55681">
    <property type="entry name" value="Class II aaRS and biotin synthetases"/>
    <property type="match status" value="1"/>
</dbReference>
<keyword evidence="7" id="KW-1185">Reference proteome</keyword>
<dbReference type="AlphaFoldDB" id="A0A6I9PG85"/>
<name>A0A6I9PG85_9TELE</name>
<dbReference type="InterPro" id="IPR045864">
    <property type="entry name" value="aa-tRNA-synth_II/BPL/LPL"/>
</dbReference>
<evidence type="ECO:0000256" key="5">
    <source>
        <dbReference type="SAM" id="SignalP"/>
    </source>
</evidence>
<dbReference type="GO" id="GO:0006418">
    <property type="term" value="P:tRNA aminoacylation for protein translation"/>
    <property type="evidence" value="ECO:0007669"/>
    <property type="project" value="InterPro"/>
</dbReference>
<dbReference type="GO" id="GO:0005737">
    <property type="term" value="C:cytoplasm"/>
    <property type="evidence" value="ECO:0007669"/>
    <property type="project" value="InterPro"/>
</dbReference>
<dbReference type="InterPro" id="IPR004364">
    <property type="entry name" value="Aa-tRNA-synt_II"/>
</dbReference>
<dbReference type="OrthoDB" id="439710at2759"/>
<evidence type="ECO:0000256" key="4">
    <source>
        <dbReference type="ARBA" id="ARBA00022917"/>
    </source>
</evidence>
<evidence type="ECO:0000313" key="7">
    <source>
        <dbReference type="Proteomes" id="UP000504611"/>
    </source>
</evidence>
<evidence type="ECO:0000256" key="3">
    <source>
        <dbReference type="ARBA" id="ARBA00022840"/>
    </source>
</evidence>
<evidence type="ECO:0000313" key="8">
    <source>
        <dbReference type="RefSeq" id="XP_010787227.1"/>
    </source>
</evidence>
<dbReference type="GeneID" id="104960770"/>
<accession>A0A6I9PG85</accession>
<keyword evidence="4" id="KW-0648">Protein biosynthesis</keyword>
<dbReference type="GO" id="GO:0004812">
    <property type="term" value="F:aminoacyl-tRNA ligase activity"/>
    <property type="evidence" value="ECO:0007669"/>
    <property type="project" value="InterPro"/>
</dbReference>
<dbReference type="Gene3D" id="3.30.930.10">
    <property type="entry name" value="Bira Bifunctional Protein, Domain 2"/>
    <property type="match status" value="1"/>
</dbReference>